<evidence type="ECO:0000256" key="3">
    <source>
        <dbReference type="PROSITE-ProRule" id="PRU00076"/>
    </source>
</evidence>
<keyword evidence="7" id="KW-1185">Reference proteome</keyword>
<dbReference type="OrthoDB" id="430340at2759"/>
<dbReference type="PROSITE" id="PS50026">
    <property type="entry name" value="EGF_3"/>
    <property type="match status" value="1"/>
</dbReference>
<reference evidence="6" key="2">
    <citation type="submission" date="2014-03" db="EMBL/GenBank/DDBJ databases">
        <title>The whipworm genome and dual-species transcriptomics of an intimate host-pathogen interaction.</title>
        <authorList>
            <person name="Foth B.J."/>
            <person name="Tsai I.J."/>
            <person name="Reid A.J."/>
            <person name="Bancroft A.J."/>
            <person name="Nichol S."/>
            <person name="Tracey A."/>
            <person name="Holroyd N."/>
            <person name="Cotton J.A."/>
            <person name="Stanley E.J."/>
            <person name="Zarowiecki M."/>
            <person name="Liu J.Z."/>
            <person name="Huckvale T."/>
            <person name="Cooper P.J."/>
            <person name="Grencis R.K."/>
            <person name="Berriman M."/>
        </authorList>
    </citation>
    <scope>NUCLEOTIDE SEQUENCE [LARGE SCALE GENOMIC DNA]</scope>
</reference>
<evidence type="ECO:0000256" key="1">
    <source>
        <dbReference type="ARBA" id="ARBA00022737"/>
    </source>
</evidence>
<evidence type="ECO:0000259" key="5">
    <source>
        <dbReference type="PROSITE" id="PS50026"/>
    </source>
</evidence>
<evidence type="ECO:0000256" key="2">
    <source>
        <dbReference type="ARBA" id="ARBA00023157"/>
    </source>
</evidence>
<dbReference type="PANTHER" id="PTHR24251:SF30">
    <property type="entry name" value="MEMBRANE FRIZZLED-RELATED PROTEIN"/>
    <property type="match status" value="1"/>
</dbReference>
<dbReference type="Gene3D" id="2.60.120.290">
    <property type="entry name" value="Spermadhesin, CUB domain"/>
    <property type="match status" value="2"/>
</dbReference>
<dbReference type="GO" id="GO:0005509">
    <property type="term" value="F:calcium ion binding"/>
    <property type="evidence" value="ECO:0007669"/>
    <property type="project" value="InterPro"/>
</dbReference>
<dbReference type="SUPFAM" id="SSF49854">
    <property type="entry name" value="Spermadhesin, CUB domain"/>
    <property type="match status" value="2"/>
</dbReference>
<dbReference type="Gene3D" id="2.10.25.10">
    <property type="entry name" value="Laminin"/>
    <property type="match status" value="1"/>
</dbReference>
<dbReference type="CDD" id="cd00041">
    <property type="entry name" value="CUB"/>
    <property type="match status" value="1"/>
</dbReference>
<evidence type="ECO:0000313" key="7">
    <source>
        <dbReference type="Proteomes" id="UP000030665"/>
    </source>
</evidence>
<dbReference type="SUPFAM" id="SSF57196">
    <property type="entry name" value="EGF/Laminin"/>
    <property type="match status" value="1"/>
</dbReference>
<dbReference type="EMBL" id="HG807432">
    <property type="protein sequence ID" value="CDW60805.1"/>
    <property type="molecule type" value="Genomic_DNA"/>
</dbReference>
<dbReference type="InterPro" id="IPR000742">
    <property type="entry name" value="EGF"/>
</dbReference>
<protein>
    <submittedName>
        <fullName evidence="6">CUB and EGF domain containing protein</fullName>
    </submittedName>
</protein>
<keyword evidence="3" id="KW-0245">EGF-like domain</keyword>
<name>A0A077ZPX9_TRITR</name>
<sequence length="310" mass="34538">MSLSGGRGQPGLPQNPKTESRITISEYKIANAKSTRSETIREIDPCAKQPCKNSGECVQAGDDFRCECVAPYYFGKTCEIVNCTNIPVTGHSGFITTPGYPVVDYLSNASCSWEFPHESSIMSYTFMFTTFSVEGPSRTCDNDFLEITASGKNSALRLCGKMKNQLFRFSGPVKMRFVANEIIEEKGFNVKYQYSLIGLCNSTLTDNEGRFFLPSADIYKQFKGDICIWRILPGKNKQIELSISVGGIVSGEDYSVEIYDSLNQVDKHLIAKISGRNRGSFSISNIVSVKVPIANQEFLEFKAFYKTRMS</sequence>
<dbReference type="Pfam" id="PF00431">
    <property type="entry name" value="CUB"/>
    <property type="match status" value="1"/>
</dbReference>
<evidence type="ECO:0000313" key="6">
    <source>
        <dbReference type="EMBL" id="CDW60805.1"/>
    </source>
</evidence>
<evidence type="ECO:0000259" key="4">
    <source>
        <dbReference type="PROSITE" id="PS01180"/>
    </source>
</evidence>
<dbReference type="PROSITE" id="PS01186">
    <property type="entry name" value="EGF_2"/>
    <property type="match status" value="1"/>
</dbReference>
<dbReference type="SMART" id="SM00181">
    <property type="entry name" value="EGF"/>
    <property type="match status" value="1"/>
</dbReference>
<feature type="domain" description="CUB" evidence="4">
    <location>
        <begin position="83"/>
        <end position="195"/>
    </location>
</feature>
<dbReference type="InterPro" id="IPR000859">
    <property type="entry name" value="CUB_dom"/>
</dbReference>
<dbReference type="SMART" id="SM00042">
    <property type="entry name" value="CUB"/>
    <property type="match status" value="2"/>
</dbReference>
<dbReference type="InterPro" id="IPR035914">
    <property type="entry name" value="Sperma_CUB_dom_sf"/>
</dbReference>
<accession>A0A077ZPX9</accession>
<reference evidence="6" key="1">
    <citation type="submission" date="2014-01" db="EMBL/GenBank/DDBJ databases">
        <authorList>
            <person name="Aslett M."/>
        </authorList>
    </citation>
    <scope>NUCLEOTIDE SEQUENCE</scope>
</reference>
<keyword evidence="1" id="KW-0677">Repeat</keyword>
<gene>
    <name evidence="6" type="ORF">TTRE_0000920301</name>
</gene>
<dbReference type="InterPro" id="IPR001881">
    <property type="entry name" value="EGF-like_Ca-bd_dom"/>
</dbReference>
<organism evidence="6 7">
    <name type="scientific">Trichuris trichiura</name>
    <name type="common">Whipworm</name>
    <name type="synonym">Trichocephalus trichiurus</name>
    <dbReference type="NCBI Taxonomy" id="36087"/>
    <lineage>
        <taxon>Eukaryota</taxon>
        <taxon>Metazoa</taxon>
        <taxon>Ecdysozoa</taxon>
        <taxon>Nematoda</taxon>
        <taxon>Enoplea</taxon>
        <taxon>Dorylaimia</taxon>
        <taxon>Trichinellida</taxon>
        <taxon>Trichuridae</taxon>
        <taxon>Trichuris</taxon>
    </lineage>
</organism>
<dbReference type="PROSITE" id="PS01180">
    <property type="entry name" value="CUB"/>
    <property type="match status" value="1"/>
</dbReference>
<proteinExistence type="predicted"/>
<dbReference type="AlphaFoldDB" id="A0A077ZPX9"/>
<comment type="caution">
    <text evidence="3">Lacks conserved residue(s) required for the propagation of feature annotation.</text>
</comment>
<dbReference type="Pfam" id="PF00008">
    <property type="entry name" value="EGF"/>
    <property type="match status" value="1"/>
</dbReference>
<keyword evidence="2" id="KW-1015">Disulfide bond</keyword>
<dbReference type="PANTHER" id="PTHR24251">
    <property type="entry name" value="OVOCHYMASE-RELATED"/>
    <property type="match status" value="1"/>
</dbReference>
<dbReference type="STRING" id="36087.A0A077ZPX9"/>
<feature type="domain" description="EGF-like" evidence="5">
    <location>
        <begin position="42"/>
        <end position="79"/>
    </location>
</feature>
<dbReference type="SMART" id="SM00179">
    <property type="entry name" value="EGF_CA"/>
    <property type="match status" value="1"/>
</dbReference>
<dbReference type="Proteomes" id="UP000030665">
    <property type="component" value="Unassembled WGS sequence"/>
</dbReference>
<dbReference type="CDD" id="cd00054">
    <property type="entry name" value="EGF_CA"/>
    <property type="match status" value="1"/>
</dbReference>